<dbReference type="Pfam" id="PF00080">
    <property type="entry name" value="Sod_Cu"/>
    <property type="match status" value="1"/>
</dbReference>
<comment type="catalytic activity">
    <reaction evidence="1">
        <text>2 superoxide + 2 H(+) = H2O2 + O2</text>
        <dbReference type="Rhea" id="RHEA:20696"/>
        <dbReference type="ChEBI" id="CHEBI:15378"/>
        <dbReference type="ChEBI" id="CHEBI:15379"/>
        <dbReference type="ChEBI" id="CHEBI:16240"/>
        <dbReference type="ChEBI" id="CHEBI:18421"/>
        <dbReference type="EC" id="1.15.1.1"/>
    </reaction>
</comment>
<dbReference type="InterPro" id="IPR036423">
    <property type="entry name" value="SOD-like_Cu/Zn_dom_sf"/>
</dbReference>
<feature type="transmembrane region" description="Helical" evidence="3">
    <location>
        <begin position="22"/>
        <end position="41"/>
    </location>
</feature>
<comment type="function">
    <text evidence="1">Destroys radicals which are normally produced within the cells and which are toxic to biological systems.</text>
</comment>
<evidence type="ECO:0000256" key="1">
    <source>
        <dbReference type="RuleBase" id="RU000393"/>
    </source>
</evidence>
<dbReference type="SUPFAM" id="SSF49329">
    <property type="entry name" value="Cu,Zn superoxide dismutase-like"/>
    <property type="match status" value="1"/>
</dbReference>
<reference evidence="6" key="1">
    <citation type="submission" date="2021-01" db="EMBL/GenBank/DDBJ databases">
        <authorList>
            <person name="Corre E."/>
            <person name="Pelletier E."/>
            <person name="Niang G."/>
            <person name="Scheremetjew M."/>
            <person name="Finn R."/>
            <person name="Kale V."/>
            <person name="Holt S."/>
            <person name="Cochrane G."/>
            <person name="Meng A."/>
            <person name="Brown T."/>
            <person name="Cohen L."/>
        </authorList>
    </citation>
    <scope>NUCLEOTIDE SEQUENCE</scope>
    <source>
        <strain evidence="6">UTEX LB 985</strain>
    </source>
</reference>
<name>A0A6U7C8H9_9EUKA</name>
<dbReference type="PRINTS" id="PR00068">
    <property type="entry name" value="CUZNDISMTASE"/>
</dbReference>
<dbReference type="InterPro" id="IPR018152">
    <property type="entry name" value="SOD_Cu/Zn_BS"/>
</dbReference>
<proteinExistence type="inferred from homology"/>
<keyword evidence="3" id="KW-0812">Transmembrane</keyword>
<dbReference type="InterPro" id="IPR001424">
    <property type="entry name" value="SOD_Cu_Zn_dom"/>
</dbReference>
<evidence type="ECO:0000256" key="3">
    <source>
        <dbReference type="SAM" id="Phobius"/>
    </source>
</evidence>
<dbReference type="PROSITE" id="PS00332">
    <property type="entry name" value="SOD_CU_ZN_2"/>
    <property type="match status" value="1"/>
</dbReference>
<keyword evidence="1" id="KW-0560">Oxidoreductase</keyword>
<keyword evidence="3" id="KW-1133">Transmembrane helix</keyword>
<evidence type="ECO:0000313" key="5">
    <source>
        <dbReference type="EMBL" id="CAD9401667.1"/>
    </source>
</evidence>
<keyword evidence="1" id="KW-0479">Metal-binding</keyword>
<dbReference type="EC" id="1.15.1.1" evidence="1"/>
<dbReference type="EMBL" id="HBGU01005178">
    <property type="protein sequence ID" value="CAD9401667.1"/>
    <property type="molecule type" value="Transcribed_RNA"/>
</dbReference>
<dbReference type="CDD" id="cd00305">
    <property type="entry name" value="Cu-Zn_Superoxide_Dismutase"/>
    <property type="match status" value="1"/>
</dbReference>
<keyword evidence="1" id="KW-0862">Zinc</keyword>
<organism evidence="6">
    <name type="scientific">Haptolina brevifila</name>
    <dbReference type="NCBI Taxonomy" id="156173"/>
    <lineage>
        <taxon>Eukaryota</taxon>
        <taxon>Haptista</taxon>
        <taxon>Haptophyta</taxon>
        <taxon>Prymnesiophyceae</taxon>
        <taxon>Prymnesiales</taxon>
        <taxon>Prymnesiaceae</taxon>
        <taxon>Haptolina</taxon>
    </lineage>
</organism>
<evidence type="ECO:0000313" key="6">
    <source>
        <dbReference type="EMBL" id="CAD9401669.1"/>
    </source>
</evidence>
<evidence type="ECO:0000259" key="4">
    <source>
        <dbReference type="Pfam" id="PF00080"/>
    </source>
</evidence>
<dbReference type="Gene3D" id="2.60.40.200">
    <property type="entry name" value="Superoxide dismutase, copper/zinc binding domain"/>
    <property type="match status" value="1"/>
</dbReference>
<dbReference type="GO" id="GO:0004784">
    <property type="term" value="F:superoxide dismutase activity"/>
    <property type="evidence" value="ECO:0007669"/>
    <property type="project" value="UniProtKB-EC"/>
</dbReference>
<gene>
    <name evidence="5" type="ORF">CBRE1094_LOCUS2783</name>
    <name evidence="6" type="ORF">CBRE1094_LOCUS2784</name>
</gene>
<comment type="similarity">
    <text evidence="1">Belongs to the Cu-Zn superoxide dismutase family.</text>
</comment>
<feature type="domain" description="Superoxide dismutase copper/zinc binding" evidence="4">
    <location>
        <begin position="105"/>
        <end position="247"/>
    </location>
</feature>
<keyword evidence="3" id="KW-0472">Membrane</keyword>
<accession>A0A6U7C8H9</accession>
<sequence length="251" mass="26042">MGIFGRKPPPPPPPALQVAPETIVQVALATVCLLIPLLFLLGRRRGSGGRSSAKLVATCELGVAGKPCGSVAAAKVPTPLPPPKDRSPKRTSITKQFAPEIDSRVSGEVKLVQEGGICTIDYIVRGLTPGLHGFHIHETADFSNGCLSAGPHYNPYGCQHGGPTDSNRHVGDLGNINADGTGVARGQLTSTLIKLSGAHNVIGRSFMVHANKDDLGRGDNSQPSPPKDGKCSLVTGNAGSRVACGEIKLVE</sequence>
<keyword evidence="1" id="KW-0186">Copper</keyword>
<dbReference type="InterPro" id="IPR024134">
    <property type="entry name" value="SOD_Cu/Zn_/chaperone"/>
</dbReference>
<feature type="region of interest" description="Disordered" evidence="2">
    <location>
        <begin position="213"/>
        <end position="232"/>
    </location>
</feature>
<dbReference type="AlphaFoldDB" id="A0A6U7C8H9"/>
<comment type="cofactor">
    <cofactor evidence="1">
        <name>Zn(2+)</name>
        <dbReference type="ChEBI" id="CHEBI:29105"/>
    </cofactor>
    <text evidence="1">Binds 1 zinc ion per subunit.</text>
</comment>
<comment type="cofactor">
    <cofactor evidence="1">
        <name>Cu cation</name>
        <dbReference type="ChEBI" id="CHEBI:23378"/>
    </cofactor>
    <text evidence="1">Binds 1 copper ion per subunit.</text>
</comment>
<dbReference type="EMBL" id="HBGU01005179">
    <property type="protein sequence ID" value="CAD9401669.1"/>
    <property type="molecule type" value="Transcribed_RNA"/>
</dbReference>
<protein>
    <recommendedName>
        <fullName evidence="1">Superoxide dismutase [Cu-Zn]</fullName>
        <ecNumber evidence="1">1.15.1.1</ecNumber>
    </recommendedName>
</protein>
<evidence type="ECO:0000256" key="2">
    <source>
        <dbReference type="SAM" id="MobiDB-lite"/>
    </source>
</evidence>
<dbReference type="GO" id="GO:0005507">
    <property type="term" value="F:copper ion binding"/>
    <property type="evidence" value="ECO:0007669"/>
    <property type="project" value="InterPro"/>
</dbReference>
<dbReference type="PANTHER" id="PTHR10003">
    <property type="entry name" value="SUPEROXIDE DISMUTASE CU-ZN -RELATED"/>
    <property type="match status" value="1"/>
</dbReference>